<keyword evidence="1" id="KW-1133">Transmembrane helix</keyword>
<dbReference type="HOGENOM" id="CLU_078357_0_0_1"/>
<dbReference type="GeneID" id="16996143"/>
<dbReference type="OrthoDB" id="2020161at2759"/>
<dbReference type="AlphaFoldDB" id="M1UVB8"/>
<organism evidence="2 3">
    <name type="scientific">Cyanidioschyzon merolae (strain NIES-3377 / 10D)</name>
    <name type="common">Unicellular red alga</name>
    <dbReference type="NCBI Taxonomy" id="280699"/>
    <lineage>
        <taxon>Eukaryota</taxon>
        <taxon>Rhodophyta</taxon>
        <taxon>Bangiophyceae</taxon>
        <taxon>Cyanidiales</taxon>
        <taxon>Cyanidiaceae</taxon>
        <taxon>Cyanidioschyzon</taxon>
    </lineage>
</organism>
<name>M1UVB8_CYAM1</name>
<protein>
    <submittedName>
        <fullName evidence="2">Uncharacterized protein</fullName>
    </submittedName>
</protein>
<feature type="transmembrane region" description="Helical" evidence="1">
    <location>
        <begin position="208"/>
        <end position="230"/>
    </location>
</feature>
<keyword evidence="1" id="KW-0472">Membrane</keyword>
<dbReference type="InterPro" id="IPR019275">
    <property type="entry name" value="DUF2301"/>
</dbReference>
<gene>
    <name evidence="2" type="ORF">CYME_CMP280C</name>
</gene>
<accession>M1UVB8</accession>
<dbReference type="Proteomes" id="UP000007014">
    <property type="component" value="Chromosome 16"/>
</dbReference>
<feature type="transmembrane region" description="Helical" evidence="1">
    <location>
        <begin position="177"/>
        <end position="196"/>
    </location>
</feature>
<evidence type="ECO:0000313" key="2">
    <source>
        <dbReference type="EMBL" id="BAM81881.1"/>
    </source>
</evidence>
<proteinExistence type="predicted"/>
<reference evidence="2 3" key="1">
    <citation type="journal article" date="2004" name="Nature">
        <title>Genome sequence of the ultrasmall unicellular red alga Cyanidioschyzon merolae 10D.</title>
        <authorList>
            <person name="Matsuzaki M."/>
            <person name="Misumi O."/>
            <person name="Shin-i T."/>
            <person name="Maruyama S."/>
            <person name="Takahara M."/>
            <person name="Miyagishima S."/>
            <person name="Mori T."/>
            <person name="Nishida K."/>
            <person name="Yagisawa F."/>
            <person name="Nishida K."/>
            <person name="Yoshida Y."/>
            <person name="Nishimura Y."/>
            <person name="Nakao S."/>
            <person name="Kobayashi T."/>
            <person name="Momoyama Y."/>
            <person name="Higashiyama T."/>
            <person name="Minoda A."/>
            <person name="Sano M."/>
            <person name="Nomoto H."/>
            <person name="Oishi K."/>
            <person name="Hayashi H."/>
            <person name="Ohta F."/>
            <person name="Nishizaka S."/>
            <person name="Haga S."/>
            <person name="Miura S."/>
            <person name="Morishita T."/>
            <person name="Kabeya Y."/>
            <person name="Terasawa K."/>
            <person name="Suzuki Y."/>
            <person name="Ishii Y."/>
            <person name="Asakawa S."/>
            <person name="Takano H."/>
            <person name="Ohta N."/>
            <person name="Kuroiwa H."/>
            <person name="Tanaka K."/>
            <person name="Shimizu N."/>
            <person name="Sugano S."/>
            <person name="Sato N."/>
            <person name="Nozaki H."/>
            <person name="Ogasawara N."/>
            <person name="Kohara Y."/>
            <person name="Kuroiwa T."/>
        </authorList>
    </citation>
    <scope>NUCLEOTIDE SEQUENCE [LARGE SCALE GENOMIC DNA]</scope>
    <source>
        <strain evidence="2 3">10D</strain>
    </source>
</reference>
<dbReference type="STRING" id="280699.M1UVB8"/>
<reference evidence="2 3" key="2">
    <citation type="journal article" date="2007" name="BMC Biol.">
        <title>A 100%-complete sequence reveals unusually simple genomic features in the hot-spring red alga Cyanidioschyzon merolae.</title>
        <authorList>
            <person name="Nozaki H."/>
            <person name="Takano H."/>
            <person name="Misumi O."/>
            <person name="Terasawa K."/>
            <person name="Matsuzaki M."/>
            <person name="Maruyama S."/>
            <person name="Nishida K."/>
            <person name="Yagisawa F."/>
            <person name="Yoshida Y."/>
            <person name="Fujiwara T."/>
            <person name="Takio S."/>
            <person name="Tamura K."/>
            <person name="Chung S.J."/>
            <person name="Nakamura S."/>
            <person name="Kuroiwa H."/>
            <person name="Tanaka K."/>
            <person name="Sato N."/>
            <person name="Kuroiwa T."/>
        </authorList>
    </citation>
    <scope>NUCLEOTIDE SEQUENCE [LARGE SCALE GENOMIC DNA]</scope>
    <source>
        <strain evidence="2 3">10D</strain>
    </source>
</reference>
<dbReference type="OMA" id="YFKEAFC"/>
<dbReference type="PANTHER" id="PTHR36716">
    <property type="entry name" value="F3H9.20 PROTEIN"/>
    <property type="match status" value="1"/>
</dbReference>
<dbReference type="eggNOG" id="ENOG502QUPE">
    <property type="taxonomic scope" value="Eukaryota"/>
</dbReference>
<dbReference type="RefSeq" id="XP_005537917.1">
    <property type="nucleotide sequence ID" value="XM_005537860.1"/>
</dbReference>
<feature type="transmembrane region" description="Helical" evidence="1">
    <location>
        <begin position="267"/>
        <end position="284"/>
    </location>
</feature>
<dbReference type="KEGG" id="cme:CYME_CMP280C"/>
<feature type="transmembrane region" description="Helical" evidence="1">
    <location>
        <begin position="242"/>
        <end position="261"/>
    </location>
</feature>
<dbReference type="EMBL" id="AP006498">
    <property type="protein sequence ID" value="BAM81881.1"/>
    <property type="molecule type" value="Genomic_DNA"/>
</dbReference>
<evidence type="ECO:0000313" key="3">
    <source>
        <dbReference type="Proteomes" id="UP000007014"/>
    </source>
</evidence>
<evidence type="ECO:0000256" key="1">
    <source>
        <dbReference type="SAM" id="Phobius"/>
    </source>
</evidence>
<feature type="transmembrane region" description="Helical" evidence="1">
    <location>
        <begin position="150"/>
        <end position="170"/>
    </location>
</feature>
<dbReference type="Gramene" id="CMP280CT">
    <property type="protein sequence ID" value="CMP280CT"/>
    <property type="gene ID" value="CMP280C"/>
</dbReference>
<dbReference type="PANTHER" id="PTHR36716:SF2">
    <property type="entry name" value="F3H9.20 PROTEIN"/>
    <property type="match status" value="1"/>
</dbReference>
<sequence>MTFNFVYSSFSRTVLLPSTHGSKTCCRQASRQFEMRALLRARNSRCVQQRRQGRRRCNGGMERCWRLSLSPNSFKSSQNEDKVLGGPYAGAFGEWFLTEADVREVRAYRAGMALVTLAAVTAVGAAWLTSGNGELPLDLAQFRSTAFVEALYWSGVAGLGIALHYIHIYLKPLHRALQYLLGFGILTSALSEWMVWTNTHDLYVHWLIQHPVGVLTGAGWVAAALTGVFFKEAFCFRRAEASVLAMLVPVLVGGHFLGWWSTASGNSGLALSTVVAIFMTVFSLRKFVQNIRDDLGDKSVFIFQRHRRL</sequence>
<feature type="transmembrane region" description="Helical" evidence="1">
    <location>
        <begin position="110"/>
        <end position="130"/>
    </location>
</feature>
<keyword evidence="1" id="KW-0812">Transmembrane</keyword>
<dbReference type="Pfam" id="PF10063">
    <property type="entry name" value="DUF2301"/>
    <property type="match status" value="1"/>
</dbReference>
<keyword evidence="3" id="KW-1185">Reference proteome</keyword>